<sequence>MYTVIVRLYVVDVSTTNTLSKRVRTSYIAATASCIRTGVGMEIVRVLNLRGYFPAIVVAAAAAVSALFEQ</sequence>
<dbReference type="AlphaFoldDB" id="A0A9W9WLC3"/>
<accession>A0A9W9WLC3</accession>
<feature type="transmembrane region" description="Helical" evidence="1">
    <location>
        <begin position="51"/>
        <end position="68"/>
    </location>
</feature>
<keyword evidence="1" id="KW-1133">Transmembrane helix</keyword>
<evidence type="ECO:0000313" key="3">
    <source>
        <dbReference type="Proteomes" id="UP001148312"/>
    </source>
</evidence>
<keyword evidence="1" id="KW-0812">Transmembrane</keyword>
<dbReference type="Proteomes" id="UP001148312">
    <property type="component" value="Unassembled WGS sequence"/>
</dbReference>
<reference evidence="2" key="2">
    <citation type="journal article" date="2023" name="IMA Fungus">
        <title>Comparative genomic study of the Penicillium genus elucidates a diverse pangenome and 15 lateral gene transfer events.</title>
        <authorList>
            <person name="Petersen C."/>
            <person name="Sorensen T."/>
            <person name="Nielsen M.R."/>
            <person name="Sondergaard T.E."/>
            <person name="Sorensen J.L."/>
            <person name="Fitzpatrick D.A."/>
            <person name="Frisvad J.C."/>
            <person name="Nielsen K.L."/>
        </authorList>
    </citation>
    <scope>NUCLEOTIDE SEQUENCE</scope>
    <source>
        <strain evidence="2">IBT 30728</strain>
    </source>
</reference>
<dbReference type="RefSeq" id="XP_056786225.1">
    <property type="nucleotide sequence ID" value="XM_056938848.1"/>
</dbReference>
<name>A0A9W9WLC3_9EURO</name>
<proteinExistence type="predicted"/>
<comment type="caution">
    <text evidence="2">The sequence shown here is derived from an EMBL/GenBank/DDBJ whole genome shotgun (WGS) entry which is preliminary data.</text>
</comment>
<keyword evidence="1" id="KW-0472">Membrane</keyword>
<gene>
    <name evidence="2" type="ORF">N7539_009253</name>
</gene>
<dbReference type="EMBL" id="JAPWDQ010000015">
    <property type="protein sequence ID" value="KAJ5469635.1"/>
    <property type="molecule type" value="Genomic_DNA"/>
</dbReference>
<reference evidence="2" key="1">
    <citation type="submission" date="2022-12" db="EMBL/GenBank/DDBJ databases">
        <authorList>
            <person name="Petersen C."/>
        </authorList>
    </citation>
    <scope>NUCLEOTIDE SEQUENCE</scope>
    <source>
        <strain evidence="2">IBT 30728</strain>
    </source>
</reference>
<protein>
    <submittedName>
        <fullName evidence="2">Uncharacterized protein</fullName>
    </submittedName>
</protein>
<evidence type="ECO:0000256" key="1">
    <source>
        <dbReference type="SAM" id="Phobius"/>
    </source>
</evidence>
<evidence type="ECO:0000313" key="2">
    <source>
        <dbReference type="EMBL" id="KAJ5469635.1"/>
    </source>
</evidence>
<keyword evidence="3" id="KW-1185">Reference proteome</keyword>
<organism evidence="2 3">
    <name type="scientific">Penicillium diatomitis</name>
    <dbReference type="NCBI Taxonomy" id="2819901"/>
    <lineage>
        <taxon>Eukaryota</taxon>
        <taxon>Fungi</taxon>
        <taxon>Dikarya</taxon>
        <taxon>Ascomycota</taxon>
        <taxon>Pezizomycotina</taxon>
        <taxon>Eurotiomycetes</taxon>
        <taxon>Eurotiomycetidae</taxon>
        <taxon>Eurotiales</taxon>
        <taxon>Aspergillaceae</taxon>
        <taxon>Penicillium</taxon>
    </lineage>
</organism>
<dbReference type="GeneID" id="81629098"/>